<feature type="region of interest" description="Disordered" evidence="2">
    <location>
        <begin position="464"/>
        <end position="548"/>
    </location>
</feature>
<comment type="caution">
    <text evidence="4">The sequence shown here is derived from an EMBL/GenBank/DDBJ whole genome shotgun (WGS) entry which is preliminary data.</text>
</comment>
<feature type="compositionally biased region" description="Polar residues" evidence="2">
    <location>
        <begin position="247"/>
        <end position="256"/>
    </location>
</feature>
<dbReference type="EMBL" id="WJXA01000006">
    <property type="protein sequence ID" value="KAF7139902.1"/>
    <property type="molecule type" value="Genomic_DNA"/>
</dbReference>
<feature type="region of interest" description="Disordered" evidence="2">
    <location>
        <begin position="146"/>
        <end position="289"/>
    </location>
</feature>
<feature type="compositionally biased region" description="Basic and acidic residues" evidence="2">
    <location>
        <begin position="202"/>
        <end position="213"/>
    </location>
</feature>
<accession>A0A834LHH1</accession>
<proteinExistence type="predicted"/>
<dbReference type="Pfam" id="PF08711">
    <property type="entry name" value="Med26"/>
    <property type="match status" value="1"/>
</dbReference>
<feature type="compositionally biased region" description="Basic and acidic residues" evidence="2">
    <location>
        <begin position="163"/>
        <end position="176"/>
    </location>
</feature>
<evidence type="ECO:0000313" key="4">
    <source>
        <dbReference type="EMBL" id="KAF7139902.1"/>
    </source>
</evidence>
<feature type="region of interest" description="Disordered" evidence="2">
    <location>
        <begin position="380"/>
        <end position="423"/>
    </location>
</feature>
<feature type="compositionally biased region" description="Acidic residues" evidence="2">
    <location>
        <begin position="538"/>
        <end position="548"/>
    </location>
</feature>
<feature type="compositionally biased region" description="Polar residues" evidence="2">
    <location>
        <begin position="390"/>
        <end position="399"/>
    </location>
</feature>
<name>A0A834LHH1_RHOSS</name>
<dbReference type="PANTHER" id="PTHR47292:SF1">
    <property type="entry name" value="TRANSCRIPTION ELONGATION FACTOR (TFIIS) FAMILY PROTEIN"/>
    <property type="match status" value="1"/>
</dbReference>
<feature type="compositionally biased region" description="Basic and acidic residues" evidence="2">
    <location>
        <begin position="464"/>
        <end position="473"/>
    </location>
</feature>
<feature type="compositionally biased region" description="Basic and acidic residues" evidence="2">
    <location>
        <begin position="482"/>
        <end position="493"/>
    </location>
</feature>
<feature type="region of interest" description="Disordered" evidence="2">
    <location>
        <begin position="894"/>
        <end position="956"/>
    </location>
</feature>
<protein>
    <recommendedName>
        <fullName evidence="3">TFIIS N-terminal domain-containing protein</fullName>
    </recommendedName>
</protein>
<dbReference type="PANTHER" id="PTHR47292">
    <property type="entry name" value="TRANSCRIPTION ELONGATION FACTOR (TFIIS) FAMILY PROTEIN-RELATED"/>
    <property type="match status" value="1"/>
</dbReference>
<feature type="region of interest" description="Disordered" evidence="2">
    <location>
        <begin position="713"/>
        <end position="733"/>
    </location>
</feature>
<reference evidence="4" key="1">
    <citation type="submission" date="2019-11" db="EMBL/GenBank/DDBJ databases">
        <authorList>
            <person name="Liu Y."/>
            <person name="Hou J."/>
            <person name="Li T.-Q."/>
            <person name="Guan C.-H."/>
            <person name="Wu X."/>
            <person name="Wu H.-Z."/>
            <person name="Ling F."/>
            <person name="Zhang R."/>
            <person name="Shi X.-G."/>
            <person name="Ren J.-P."/>
            <person name="Chen E.-F."/>
            <person name="Sun J.-M."/>
        </authorList>
    </citation>
    <scope>NUCLEOTIDE SEQUENCE</scope>
    <source>
        <strain evidence="4">Adult_tree_wgs_1</strain>
        <tissue evidence="4">Leaves</tissue>
    </source>
</reference>
<dbReference type="GO" id="GO:0005634">
    <property type="term" value="C:nucleus"/>
    <property type="evidence" value="ECO:0007669"/>
    <property type="project" value="UniProtKB-SubCell"/>
</dbReference>
<dbReference type="AlphaFoldDB" id="A0A834LHH1"/>
<gene>
    <name evidence="4" type="ORF">RHSIM_Rhsim06G0019800</name>
</gene>
<dbReference type="InterPro" id="IPR035441">
    <property type="entry name" value="TFIIS/LEDGF_dom_sf"/>
</dbReference>
<evidence type="ECO:0000259" key="3">
    <source>
        <dbReference type="PROSITE" id="PS51319"/>
    </source>
</evidence>
<feature type="domain" description="TFIIS N-terminal" evidence="3">
    <location>
        <begin position="73"/>
        <end position="153"/>
    </location>
</feature>
<feature type="compositionally biased region" description="Basic and acidic residues" evidence="2">
    <location>
        <begin position="380"/>
        <end position="389"/>
    </location>
</feature>
<feature type="compositionally biased region" description="Polar residues" evidence="2">
    <location>
        <begin position="179"/>
        <end position="201"/>
    </location>
</feature>
<dbReference type="Gene3D" id="1.20.930.10">
    <property type="entry name" value="Conserved domain common to transcription factors TFIIS, elongin A, CRSP70"/>
    <property type="match status" value="1"/>
</dbReference>
<evidence type="ECO:0000256" key="1">
    <source>
        <dbReference type="PROSITE-ProRule" id="PRU00649"/>
    </source>
</evidence>
<sequence>MTLEDFFTLTEMKDGLTALGRVKELVNVMQKEKDCIVKNVGDATRQWSTVASTIAATEDKDCLDLFVQLEGLWFIDRWLKDAQKFGNDTGESFVEESITALLRALEKLHIDCETSVSSGVWITVKDLLGHTSSRVQDRARALFDSWKQEGDSETAPQDFQKAGNEEKPLEPQKEEMLPSTCSGNFQTENVDDCQTQTSNKESTSDHEVFKDEGSADPVGSSIVLEPVKESSSVEEESPSYHLEGTASVETSTSVVPQQGIEEKPDIADSNECNDESNKIPKVTSPLLGTTETSSVSLLDDDVTANAQESVTDLDLENNVDSKDKACPQVSSVCGTEADLSVGKSRRDDAESPHHQCSSTAVFENQGQDCNTGVLSEFAGKEGKLTKQEDPQASFSSECSGATEEVKEHDSDESDDLAFDSDFSKPAMDFKRSDVIVDKSRSDLELDDFMLDPLEVARQVAIEVEREVVDRSREPSCSGSSEKTCKKGGQRDSPEGVYGEEIQPFDASSKKEVPTRPDQSAVSSPCGEDLLSSAKTLDAETEDQNQDIDSYEVTEVAVAQKEPEVSAEKGFSDFDLNQELCSEDMVDRPVNPNSTTISVVSASRAAAAPGFPISPLQFEGAHGWKGSAATSAFRRILEDDKTRVTDGTQNGSKQQQDWRLDFDLNVAEAGDDNKAADLILFKDTQIASSVLPFGESSVEASTKRHERLFNLDLNHVSDDGDGPSPSSSSSSMQPALRNIDLNDQPSVQNDSSSDLVQPFFLKSSLQMLNASRGVRSHDSVISIMGTRVEVNQKDFVPQTPSLQNGRNVNPTLDFSLGNSGGVLGVGSAFPYSGPPVFGYNGLPTGPAVTFSSAMYGPPHYMVDSRGATVVPQVLGSASASPAGYSHPQFVLGMIETPPGSNGAGPSRSHFDLNSGLMFEGGNRESSSGSGGVGKRKEPDGGWEPYPFSYKHQQPPWK</sequence>
<dbReference type="Proteomes" id="UP000626092">
    <property type="component" value="Unassembled WGS sequence"/>
</dbReference>
<comment type="subcellular location">
    <subcellularLocation>
        <location evidence="1">Nucleus</location>
    </subcellularLocation>
</comment>
<feature type="compositionally biased region" description="Low complexity" evidence="2">
    <location>
        <begin position="721"/>
        <end position="730"/>
    </location>
</feature>
<dbReference type="OrthoDB" id="1595674at2759"/>
<dbReference type="SUPFAM" id="SSF47676">
    <property type="entry name" value="Conserved domain common to transcription factors TFIIS, elongin A, CRSP70"/>
    <property type="match status" value="1"/>
</dbReference>
<organism evidence="4 5">
    <name type="scientific">Rhododendron simsii</name>
    <name type="common">Sims's rhododendron</name>
    <dbReference type="NCBI Taxonomy" id="118357"/>
    <lineage>
        <taxon>Eukaryota</taxon>
        <taxon>Viridiplantae</taxon>
        <taxon>Streptophyta</taxon>
        <taxon>Embryophyta</taxon>
        <taxon>Tracheophyta</taxon>
        <taxon>Spermatophyta</taxon>
        <taxon>Magnoliopsida</taxon>
        <taxon>eudicotyledons</taxon>
        <taxon>Gunneridae</taxon>
        <taxon>Pentapetalae</taxon>
        <taxon>asterids</taxon>
        <taxon>Ericales</taxon>
        <taxon>Ericaceae</taxon>
        <taxon>Ericoideae</taxon>
        <taxon>Rhodoreae</taxon>
        <taxon>Rhododendron</taxon>
    </lineage>
</organism>
<evidence type="ECO:0000313" key="5">
    <source>
        <dbReference type="Proteomes" id="UP000626092"/>
    </source>
</evidence>
<dbReference type="InterPro" id="IPR017923">
    <property type="entry name" value="TFIIS_N"/>
</dbReference>
<dbReference type="PROSITE" id="PS51319">
    <property type="entry name" value="TFIIS_N"/>
    <property type="match status" value="1"/>
</dbReference>
<keyword evidence="5" id="KW-1185">Reference proteome</keyword>
<evidence type="ECO:0000256" key="2">
    <source>
        <dbReference type="SAM" id="MobiDB-lite"/>
    </source>
</evidence>
<keyword evidence="1" id="KW-0539">Nucleus</keyword>